<feature type="transmembrane region" description="Helical" evidence="1">
    <location>
        <begin position="7"/>
        <end position="24"/>
    </location>
</feature>
<reference evidence="2 3" key="1">
    <citation type="submission" date="2020-12" db="EMBL/GenBank/DDBJ databases">
        <title>FDA dAtabase for Regulatory Grade micrObial Sequences (FDA-ARGOS): Supporting development and validation of Infectious Disease Dx tests.</title>
        <authorList>
            <person name="Sproer C."/>
            <person name="Gronow S."/>
            <person name="Severitt S."/>
            <person name="Schroder I."/>
            <person name="Tallon L."/>
            <person name="Sadzewicz L."/>
            <person name="Zhao X."/>
            <person name="Boylan J."/>
            <person name="Ott S."/>
            <person name="Bowen H."/>
            <person name="Vavikolanu K."/>
            <person name="Mehta A."/>
            <person name="Aluvathingal J."/>
            <person name="Nadendla S."/>
            <person name="Lowell S."/>
            <person name="Myers T."/>
            <person name="Yan Y."/>
            <person name="Sichtig H."/>
        </authorList>
    </citation>
    <scope>NUCLEOTIDE SEQUENCE [LARGE SCALE GENOMIC DNA]</scope>
    <source>
        <strain evidence="2 3">FDAARGOS_985</strain>
    </source>
</reference>
<dbReference type="EMBL" id="CP066065">
    <property type="protein sequence ID" value="QQC43994.1"/>
    <property type="molecule type" value="Genomic_DNA"/>
</dbReference>
<gene>
    <name evidence="2" type="ORF">I6H42_00710</name>
</gene>
<name>A0AAP9Y739_9ACTO</name>
<evidence type="ECO:0000313" key="3">
    <source>
        <dbReference type="Proteomes" id="UP000595220"/>
    </source>
</evidence>
<sequence length="183" mass="20372">MPTVVRIAAPLLFVVVTYCGWPLHPLIGYMSDAIPTSAWTALMFATGAANLACALWLRREDQPRALAFWDLLLKLCLLPIFLETLLFAQWAGRYIFVDIGRFIMGFILMFPTFAAAYFLMLITSSYGFAAARRAREQGLISADVAKTYIKRHALPIADLISAAKLYALLRDADSTHGEPPREA</sequence>
<dbReference type="Proteomes" id="UP000595220">
    <property type="component" value="Chromosome"/>
</dbReference>
<evidence type="ECO:0000313" key="2">
    <source>
        <dbReference type="EMBL" id="QQC43994.1"/>
    </source>
</evidence>
<organism evidence="2 3">
    <name type="scientific">Schaalia meyeri</name>
    <dbReference type="NCBI Taxonomy" id="52773"/>
    <lineage>
        <taxon>Bacteria</taxon>
        <taxon>Bacillati</taxon>
        <taxon>Actinomycetota</taxon>
        <taxon>Actinomycetes</taxon>
        <taxon>Actinomycetales</taxon>
        <taxon>Actinomycetaceae</taxon>
        <taxon>Schaalia</taxon>
    </lineage>
</organism>
<feature type="transmembrane region" description="Helical" evidence="1">
    <location>
        <begin position="102"/>
        <end position="129"/>
    </location>
</feature>
<accession>A0AAP9Y739</accession>
<protein>
    <submittedName>
        <fullName evidence="2">Uncharacterized protein</fullName>
    </submittedName>
</protein>
<proteinExistence type="predicted"/>
<keyword evidence="3" id="KW-1185">Reference proteome</keyword>
<feature type="transmembrane region" description="Helical" evidence="1">
    <location>
        <begin position="69"/>
        <end position="90"/>
    </location>
</feature>
<dbReference type="RefSeq" id="WP_050695173.1">
    <property type="nucleotide sequence ID" value="NZ_CP012072.1"/>
</dbReference>
<keyword evidence="1" id="KW-1133">Transmembrane helix</keyword>
<dbReference type="AlphaFoldDB" id="A0AAP9Y739"/>
<evidence type="ECO:0000256" key="1">
    <source>
        <dbReference type="SAM" id="Phobius"/>
    </source>
</evidence>
<keyword evidence="1" id="KW-0812">Transmembrane</keyword>
<keyword evidence="1" id="KW-0472">Membrane</keyword>
<feature type="transmembrane region" description="Helical" evidence="1">
    <location>
        <begin position="36"/>
        <end position="57"/>
    </location>
</feature>
<dbReference type="KEGG" id="amy:ADJ76_05740"/>